<dbReference type="EMBL" id="BIFS01000001">
    <property type="protein sequence ID" value="GCE20937.1"/>
    <property type="molecule type" value="Genomic_DNA"/>
</dbReference>
<accession>A0A402AP93</accession>
<dbReference type="AlphaFoldDB" id="A0A402AP93"/>
<evidence type="ECO:0000313" key="2">
    <source>
        <dbReference type="Proteomes" id="UP000287188"/>
    </source>
</evidence>
<organism evidence="1 2">
    <name type="scientific">Dictyobacter kobayashii</name>
    <dbReference type="NCBI Taxonomy" id="2014872"/>
    <lineage>
        <taxon>Bacteria</taxon>
        <taxon>Bacillati</taxon>
        <taxon>Chloroflexota</taxon>
        <taxon>Ktedonobacteria</taxon>
        <taxon>Ktedonobacterales</taxon>
        <taxon>Dictyobacteraceae</taxon>
        <taxon>Dictyobacter</taxon>
    </lineage>
</organism>
<protein>
    <submittedName>
        <fullName evidence="1">Uncharacterized protein</fullName>
    </submittedName>
</protein>
<dbReference type="Proteomes" id="UP000287188">
    <property type="component" value="Unassembled WGS sequence"/>
</dbReference>
<proteinExistence type="predicted"/>
<evidence type="ECO:0000313" key="1">
    <source>
        <dbReference type="EMBL" id="GCE20937.1"/>
    </source>
</evidence>
<comment type="caution">
    <text evidence="1">The sequence shown here is derived from an EMBL/GenBank/DDBJ whole genome shotgun (WGS) entry which is preliminary data.</text>
</comment>
<sequence>MDAGQIKPTILTHPEFVTYTQTITDLFEQWRTKHTPTLNNITIGSHPKQLIEELAEDILQIFATARLIDKYDVYQHLMSYWSDVMQDDVYMIAQDGWKANNDLIPAQLLINRYFSSEQKHIEDLEAAREAISSQMQELDEEHGGEGGLLEEAKNDKGKITKASIKIRQKDLFGEPDTENESAMLNQYLDLIEQESEASRKVKTAQKAIDTKVTARYKTLNEDEIKTLVIHDKWLATLANVIQTEINRISQSLTGRTKELAERYGTPLPKLTEEVERLSSKVNEHLKKMGMVW</sequence>
<keyword evidence="2" id="KW-1185">Reference proteome</keyword>
<gene>
    <name evidence="1" type="ORF">KDK_47370</name>
</gene>
<name>A0A402AP93_9CHLR</name>
<reference evidence="2" key="1">
    <citation type="submission" date="2018-12" db="EMBL/GenBank/DDBJ databases">
        <title>Tengunoibacter tsumagoiensis gen. nov., sp. nov., Dictyobacter kobayashii sp. nov., D. alpinus sp. nov., and D. joshuensis sp. nov. and description of Dictyobacteraceae fam. nov. within the order Ktedonobacterales isolated from Tengu-no-mugimeshi.</title>
        <authorList>
            <person name="Wang C.M."/>
            <person name="Zheng Y."/>
            <person name="Sakai Y."/>
            <person name="Toyoda A."/>
            <person name="Minakuchi Y."/>
            <person name="Abe K."/>
            <person name="Yokota A."/>
            <person name="Yabe S."/>
        </authorList>
    </citation>
    <scope>NUCLEOTIDE SEQUENCE [LARGE SCALE GENOMIC DNA]</scope>
    <source>
        <strain evidence="2">Uno11</strain>
    </source>
</reference>